<proteinExistence type="predicted"/>
<evidence type="ECO:0000313" key="1">
    <source>
        <dbReference type="EMBL" id="CAH0478332.1"/>
    </source>
</evidence>
<reference evidence="1" key="1">
    <citation type="submission" date="2021-11" db="EMBL/GenBank/DDBJ databases">
        <authorList>
            <person name="Islam A."/>
            <person name="Islam S."/>
            <person name="Flora M.S."/>
            <person name="Rahman M."/>
            <person name="Ziaur R.M."/>
            <person name="Epstein J.H."/>
            <person name="Hassan M."/>
            <person name="Klassen M."/>
            <person name="Woodard K."/>
            <person name="Webb A."/>
            <person name="Webby R.J."/>
            <person name="El Zowalaty M.E."/>
        </authorList>
    </citation>
    <scope>NUCLEOTIDE SEQUENCE</scope>
    <source>
        <strain evidence="1">Pbs3</strain>
    </source>
</reference>
<organism evidence="1 2">
    <name type="scientific">Peronospora belbahrii</name>
    <dbReference type="NCBI Taxonomy" id="622444"/>
    <lineage>
        <taxon>Eukaryota</taxon>
        <taxon>Sar</taxon>
        <taxon>Stramenopiles</taxon>
        <taxon>Oomycota</taxon>
        <taxon>Peronosporomycetes</taxon>
        <taxon>Peronosporales</taxon>
        <taxon>Peronosporaceae</taxon>
        <taxon>Peronospora</taxon>
    </lineage>
</organism>
<name>A0AAU9L1Z9_9STRA</name>
<dbReference type="AlphaFoldDB" id="A0AAU9L1Z9"/>
<comment type="caution">
    <text evidence="1">The sequence shown here is derived from an EMBL/GenBank/DDBJ whole genome shotgun (WGS) entry which is preliminary data.</text>
</comment>
<dbReference type="Proteomes" id="UP001160483">
    <property type="component" value="Unassembled WGS sequence"/>
</dbReference>
<dbReference type="EMBL" id="CAKKTJ010000229">
    <property type="protein sequence ID" value="CAH0478332.1"/>
    <property type="molecule type" value="Genomic_DNA"/>
</dbReference>
<sequence length="114" mass="12737">MDIDEISAGGLSKTQQEWLQKLLPILGLKGVEYLIPRAKERLTSMPSSSPSPMATMAQEVVRRPKPIQMEVDKFDGKEGDSLMLWFRQVESAMFIADITYEPYRVGFATGKLGG</sequence>
<gene>
    <name evidence="1" type="ORF">PBS003_LOCUS5033</name>
</gene>
<evidence type="ECO:0000313" key="2">
    <source>
        <dbReference type="Proteomes" id="UP001160483"/>
    </source>
</evidence>
<protein>
    <submittedName>
        <fullName evidence="1">Uncharacterized protein</fullName>
    </submittedName>
</protein>
<accession>A0AAU9L1Z9</accession>